<keyword evidence="15" id="KW-1185">Reference proteome</keyword>
<feature type="domain" description="Histidine kinase" evidence="12">
    <location>
        <begin position="372"/>
        <end position="585"/>
    </location>
</feature>
<evidence type="ECO:0000256" key="7">
    <source>
        <dbReference type="ARBA" id="ARBA00022777"/>
    </source>
</evidence>
<keyword evidence="7" id="KW-0418">Kinase</keyword>
<dbReference type="Proteomes" id="UP000317648">
    <property type="component" value="Chromosome"/>
</dbReference>
<dbReference type="InterPro" id="IPR042240">
    <property type="entry name" value="CHASE_sf"/>
</dbReference>
<dbReference type="AlphaFoldDB" id="A0A518DSH4"/>
<dbReference type="EMBL" id="CP036433">
    <property type="protein sequence ID" value="QDU94787.1"/>
    <property type="molecule type" value="Genomic_DNA"/>
</dbReference>
<dbReference type="RefSeq" id="WP_145053494.1">
    <property type="nucleotide sequence ID" value="NZ_CP036433.1"/>
</dbReference>
<evidence type="ECO:0000256" key="3">
    <source>
        <dbReference type="ARBA" id="ARBA00012438"/>
    </source>
</evidence>
<proteinExistence type="predicted"/>
<dbReference type="CDD" id="cd00082">
    <property type="entry name" value="HisKA"/>
    <property type="match status" value="1"/>
</dbReference>
<dbReference type="GO" id="GO:0000155">
    <property type="term" value="F:phosphorelay sensor kinase activity"/>
    <property type="evidence" value="ECO:0007669"/>
    <property type="project" value="InterPro"/>
</dbReference>
<dbReference type="PANTHER" id="PTHR43304:SF1">
    <property type="entry name" value="PAC DOMAIN-CONTAINING PROTEIN"/>
    <property type="match status" value="1"/>
</dbReference>
<organism evidence="14 15">
    <name type="scientific">Lignipirellula cremea</name>
    <dbReference type="NCBI Taxonomy" id="2528010"/>
    <lineage>
        <taxon>Bacteria</taxon>
        <taxon>Pseudomonadati</taxon>
        <taxon>Planctomycetota</taxon>
        <taxon>Planctomycetia</taxon>
        <taxon>Pirellulales</taxon>
        <taxon>Pirellulaceae</taxon>
        <taxon>Lignipirellula</taxon>
    </lineage>
</organism>
<dbReference type="Gene3D" id="3.30.450.350">
    <property type="entry name" value="CHASE domain"/>
    <property type="match status" value="1"/>
</dbReference>
<evidence type="ECO:0000256" key="10">
    <source>
        <dbReference type="SAM" id="Coils"/>
    </source>
</evidence>
<dbReference type="SMART" id="SM01079">
    <property type="entry name" value="CHASE"/>
    <property type="match status" value="1"/>
</dbReference>
<dbReference type="PANTHER" id="PTHR43304">
    <property type="entry name" value="PHYTOCHROME-LIKE PROTEIN CPH1"/>
    <property type="match status" value="1"/>
</dbReference>
<evidence type="ECO:0000259" key="12">
    <source>
        <dbReference type="PROSITE" id="PS50109"/>
    </source>
</evidence>
<dbReference type="InterPro" id="IPR004358">
    <property type="entry name" value="Sig_transdc_His_kin-like_C"/>
</dbReference>
<comment type="subcellular location">
    <subcellularLocation>
        <location evidence="2">Membrane</location>
    </subcellularLocation>
</comment>
<dbReference type="InterPro" id="IPR036890">
    <property type="entry name" value="HATPase_C_sf"/>
</dbReference>
<dbReference type="EC" id="2.7.13.3" evidence="3"/>
<evidence type="ECO:0000256" key="9">
    <source>
        <dbReference type="ARBA" id="ARBA00023136"/>
    </source>
</evidence>
<evidence type="ECO:0000256" key="5">
    <source>
        <dbReference type="ARBA" id="ARBA00022679"/>
    </source>
</evidence>
<dbReference type="SUPFAM" id="SSF55874">
    <property type="entry name" value="ATPase domain of HSP90 chaperone/DNA topoisomerase II/histidine kinase"/>
    <property type="match status" value="1"/>
</dbReference>
<dbReference type="InterPro" id="IPR003594">
    <property type="entry name" value="HATPase_dom"/>
</dbReference>
<keyword evidence="9 11" id="KW-0472">Membrane</keyword>
<dbReference type="SMART" id="SM00387">
    <property type="entry name" value="HATPase_c"/>
    <property type="match status" value="1"/>
</dbReference>
<evidence type="ECO:0000313" key="14">
    <source>
        <dbReference type="EMBL" id="QDU94787.1"/>
    </source>
</evidence>
<dbReference type="SMART" id="SM00388">
    <property type="entry name" value="HisKA"/>
    <property type="match status" value="1"/>
</dbReference>
<accession>A0A518DSH4</accession>
<evidence type="ECO:0000256" key="11">
    <source>
        <dbReference type="SAM" id="Phobius"/>
    </source>
</evidence>
<dbReference type="GO" id="GO:0016020">
    <property type="term" value="C:membrane"/>
    <property type="evidence" value="ECO:0007669"/>
    <property type="project" value="UniProtKB-SubCell"/>
</dbReference>
<feature type="coiled-coil region" evidence="10">
    <location>
        <begin position="45"/>
        <end position="73"/>
    </location>
</feature>
<evidence type="ECO:0000256" key="2">
    <source>
        <dbReference type="ARBA" id="ARBA00004370"/>
    </source>
</evidence>
<dbReference type="Gene3D" id="3.30.565.10">
    <property type="entry name" value="Histidine kinase-like ATPase, C-terminal domain"/>
    <property type="match status" value="1"/>
</dbReference>
<keyword evidence="5 14" id="KW-0808">Transferase</keyword>
<dbReference type="SUPFAM" id="SSF47384">
    <property type="entry name" value="Homodimeric domain of signal transducing histidine kinase"/>
    <property type="match status" value="1"/>
</dbReference>
<keyword evidence="6 11" id="KW-0812">Transmembrane</keyword>
<evidence type="ECO:0000256" key="6">
    <source>
        <dbReference type="ARBA" id="ARBA00022692"/>
    </source>
</evidence>
<evidence type="ECO:0000259" key="13">
    <source>
        <dbReference type="PROSITE" id="PS50839"/>
    </source>
</evidence>
<evidence type="ECO:0000256" key="4">
    <source>
        <dbReference type="ARBA" id="ARBA00022553"/>
    </source>
</evidence>
<dbReference type="InterPro" id="IPR006189">
    <property type="entry name" value="CHASE_dom"/>
</dbReference>
<keyword evidence="10" id="KW-0175">Coiled coil</keyword>
<dbReference type="FunFam" id="3.30.565.10:FF:000006">
    <property type="entry name" value="Sensor histidine kinase WalK"/>
    <property type="match status" value="1"/>
</dbReference>
<dbReference type="Pfam" id="PF00512">
    <property type="entry name" value="HisKA"/>
    <property type="match status" value="1"/>
</dbReference>
<feature type="transmembrane region" description="Helical" evidence="11">
    <location>
        <begin position="20"/>
        <end position="39"/>
    </location>
</feature>
<dbReference type="PROSITE" id="PS50109">
    <property type="entry name" value="HIS_KIN"/>
    <property type="match status" value="1"/>
</dbReference>
<dbReference type="PRINTS" id="PR00344">
    <property type="entry name" value="BCTRLSENSOR"/>
</dbReference>
<dbReference type="InterPro" id="IPR052162">
    <property type="entry name" value="Sensor_kinase/Photoreceptor"/>
</dbReference>
<dbReference type="Pfam" id="PF03924">
    <property type="entry name" value="CHASE"/>
    <property type="match status" value="1"/>
</dbReference>
<dbReference type="PROSITE" id="PS50839">
    <property type="entry name" value="CHASE"/>
    <property type="match status" value="1"/>
</dbReference>
<keyword evidence="4" id="KW-0597">Phosphoprotein</keyword>
<dbReference type="Gene3D" id="1.10.287.130">
    <property type="match status" value="1"/>
</dbReference>
<evidence type="ECO:0000256" key="1">
    <source>
        <dbReference type="ARBA" id="ARBA00000085"/>
    </source>
</evidence>
<evidence type="ECO:0000313" key="15">
    <source>
        <dbReference type="Proteomes" id="UP000317648"/>
    </source>
</evidence>
<protein>
    <recommendedName>
        <fullName evidence="3">histidine kinase</fullName>
        <ecNumber evidence="3">2.7.13.3</ecNumber>
    </recommendedName>
</protein>
<dbReference type="InterPro" id="IPR003661">
    <property type="entry name" value="HisK_dim/P_dom"/>
</dbReference>
<comment type="catalytic activity">
    <reaction evidence="1">
        <text>ATP + protein L-histidine = ADP + protein N-phospho-L-histidine.</text>
        <dbReference type="EC" id="2.7.13.3"/>
    </reaction>
</comment>
<sequence>MTNLRQIEREKLEQAGTVHWFHWLIVGLSLCCTLFAWYYSKSQLNEKIESRFEREADQAVELVRERMQRYEDALWGGVAYFETTQQEIELPHWKKYVDSLKLMDKYPGVNGMGVIHRIQADQLPAYLEKQRRWLPEYRIHPDREAAGAYWPISFIVPVDSNDKAIGLDMAHETNRFSAAQRARDTGKAQITAPITLVQDEGQTPGFLFFAPFYQGERPSGVEERSARFQGMVYAPFVVKELADGTLEKEKRHLGIRITDGEQVLLDEHHADESDYDPHPLFTKMVQVPMYGRTWTFDIWSSRSFREAASSSEPWTILIGGLVLDGLLAGLFVMISRASRQALVYAEGMTHELEQQKLDLTRSNAELEQFAYVASHDLQQPLRAVASCCQVLLDDHRDKLDDDGKKWLDMAIDGSTRMKVLVQDLLALSRIGTHGKTLQTVDTQGAAEEAVSNLRLEISEKEGDIRLDPLPLVQGDSGQLVQLFQNLIENGVKYSGKEKPLVTVGARRQGKEWLFSVSDNGIGIAEQYRERIFVIFQRLHRRDEYSGSGIGLAICKKIVERHRGRIWVESKLGGGSTFYFTLPAADQPLDRTQNATDRQLT</sequence>
<evidence type="ECO:0000256" key="8">
    <source>
        <dbReference type="ARBA" id="ARBA00022989"/>
    </source>
</evidence>
<gene>
    <name evidence="14" type="primary">cph1_1</name>
    <name evidence="14" type="ORF">Pla8534_25940</name>
</gene>
<dbReference type="InterPro" id="IPR036097">
    <property type="entry name" value="HisK_dim/P_sf"/>
</dbReference>
<dbReference type="OrthoDB" id="231918at2"/>
<reference evidence="14 15" key="1">
    <citation type="submission" date="2019-02" db="EMBL/GenBank/DDBJ databases">
        <title>Deep-cultivation of Planctomycetes and their phenomic and genomic characterization uncovers novel biology.</title>
        <authorList>
            <person name="Wiegand S."/>
            <person name="Jogler M."/>
            <person name="Boedeker C."/>
            <person name="Pinto D."/>
            <person name="Vollmers J."/>
            <person name="Rivas-Marin E."/>
            <person name="Kohn T."/>
            <person name="Peeters S.H."/>
            <person name="Heuer A."/>
            <person name="Rast P."/>
            <person name="Oberbeckmann S."/>
            <person name="Bunk B."/>
            <person name="Jeske O."/>
            <person name="Meyerdierks A."/>
            <person name="Storesund J.E."/>
            <person name="Kallscheuer N."/>
            <person name="Luecker S."/>
            <person name="Lage O.M."/>
            <person name="Pohl T."/>
            <person name="Merkel B.J."/>
            <person name="Hornburger P."/>
            <person name="Mueller R.-W."/>
            <person name="Bruemmer F."/>
            <person name="Labrenz M."/>
            <person name="Spormann A.M."/>
            <person name="Op den Camp H."/>
            <person name="Overmann J."/>
            <person name="Amann R."/>
            <person name="Jetten M.S.M."/>
            <person name="Mascher T."/>
            <person name="Medema M.H."/>
            <person name="Devos D.P."/>
            <person name="Kaster A.-K."/>
            <person name="Ovreas L."/>
            <person name="Rohde M."/>
            <person name="Galperin M.Y."/>
            <person name="Jogler C."/>
        </authorList>
    </citation>
    <scope>NUCLEOTIDE SEQUENCE [LARGE SCALE GENOMIC DNA]</scope>
    <source>
        <strain evidence="14 15">Pla85_3_4</strain>
    </source>
</reference>
<dbReference type="Pfam" id="PF02518">
    <property type="entry name" value="HATPase_c"/>
    <property type="match status" value="1"/>
</dbReference>
<dbReference type="InterPro" id="IPR005467">
    <property type="entry name" value="His_kinase_dom"/>
</dbReference>
<keyword evidence="8 11" id="KW-1133">Transmembrane helix</keyword>
<name>A0A518DSH4_9BACT</name>
<feature type="domain" description="CHASE" evidence="13">
    <location>
        <begin position="149"/>
        <end position="248"/>
    </location>
</feature>
<dbReference type="KEGG" id="lcre:Pla8534_25940"/>